<dbReference type="PANTHER" id="PTHR24171">
    <property type="entry name" value="ANKYRIN REPEAT DOMAIN-CONTAINING PROTEIN 39-RELATED"/>
    <property type="match status" value="1"/>
</dbReference>
<evidence type="ECO:0000256" key="5">
    <source>
        <dbReference type="SAM" id="SignalP"/>
    </source>
</evidence>
<reference evidence="7" key="1">
    <citation type="journal article" date="2019" name="Int. J. Syst. Evol. Microbiol.">
        <title>The Global Catalogue of Microorganisms (GCM) 10K type strain sequencing project: providing services to taxonomists for standard genome sequencing and annotation.</title>
        <authorList>
            <consortium name="The Broad Institute Genomics Platform"/>
            <consortium name="The Broad Institute Genome Sequencing Center for Infectious Disease"/>
            <person name="Wu L."/>
            <person name="Ma J."/>
        </authorList>
    </citation>
    <scope>NUCLEOTIDE SEQUENCE [LARGE SCALE GENOMIC DNA]</scope>
    <source>
        <strain evidence="7">CCUG 50213</strain>
    </source>
</reference>
<dbReference type="PANTHER" id="PTHR24171:SF9">
    <property type="entry name" value="ANKYRIN REPEAT DOMAIN-CONTAINING PROTEIN 39"/>
    <property type="match status" value="1"/>
</dbReference>
<feature type="chain" id="PRO_5045221868" evidence="5">
    <location>
        <begin position="26"/>
        <end position="307"/>
    </location>
</feature>
<dbReference type="PROSITE" id="PS50088">
    <property type="entry name" value="ANK_REPEAT"/>
    <property type="match status" value="1"/>
</dbReference>
<dbReference type="InterPro" id="IPR002110">
    <property type="entry name" value="Ankyrin_rpt"/>
</dbReference>
<comment type="caution">
    <text evidence="6">The sequence shown here is derived from an EMBL/GenBank/DDBJ whole genome shotgun (WGS) entry which is preliminary data.</text>
</comment>
<protein>
    <submittedName>
        <fullName evidence="6">Ankyrin repeat domain-containing protein</fullName>
    </submittedName>
</protein>
<evidence type="ECO:0000313" key="7">
    <source>
        <dbReference type="Proteomes" id="UP001597181"/>
    </source>
</evidence>
<proteinExistence type="predicted"/>
<name>A0ABW3TN35_9MICO</name>
<dbReference type="InterPro" id="IPR036770">
    <property type="entry name" value="Ankyrin_rpt-contain_sf"/>
</dbReference>
<dbReference type="RefSeq" id="WP_343959401.1">
    <property type="nucleotide sequence ID" value="NZ_BAAAKZ010000003.1"/>
</dbReference>
<keyword evidence="7" id="KW-1185">Reference proteome</keyword>
<feature type="signal peptide" evidence="5">
    <location>
        <begin position="1"/>
        <end position="25"/>
    </location>
</feature>
<sequence length="307" mass="31307">MRRTRTALTTTACIAALAIGLSGCAPEPGGPSAQPGRSEPGGSPRTSAPGLDPSAPESTVTDPARPDPATAAKPDIDQAELDRRLRDAAWANDVAGAEQLIAWGADVNATDETVQSAYLIATSEGRTELLQLTLDHGADVNALDSWHGTGLIRAAERGHWDVSGALLRAGVSVDHVNNLGFQAIHEAVWLGRDDPTYHATLRVLVAGGAAFDTPSTVQWLTPLQMAEQRGFAGSAAVLRTLTSTPLPADPAAALLAAAESGDPDAVAIALRAGADPATKHSSGATARELAEHAGAAAAAQVIRALGG</sequence>
<keyword evidence="5" id="KW-0732">Signal</keyword>
<organism evidence="6 7">
    <name type="scientific">Leucobacter albus</name>
    <dbReference type="NCBI Taxonomy" id="272210"/>
    <lineage>
        <taxon>Bacteria</taxon>
        <taxon>Bacillati</taxon>
        <taxon>Actinomycetota</taxon>
        <taxon>Actinomycetes</taxon>
        <taxon>Micrococcales</taxon>
        <taxon>Microbacteriaceae</taxon>
        <taxon>Leucobacter</taxon>
    </lineage>
</organism>
<dbReference type="SUPFAM" id="SSF48403">
    <property type="entry name" value="Ankyrin repeat"/>
    <property type="match status" value="1"/>
</dbReference>
<gene>
    <name evidence="6" type="ORF">ACFQ3U_02855</name>
</gene>
<feature type="region of interest" description="Disordered" evidence="4">
    <location>
        <begin position="25"/>
        <end position="78"/>
    </location>
</feature>
<dbReference type="EMBL" id="JBHTLY010000001">
    <property type="protein sequence ID" value="MFD1200832.1"/>
    <property type="molecule type" value="Genomic_DNA"/>
</dbReference>
<evidence type="ECO:0000256" key="3">
    <source>
        <dbReference type="PROSITE-ProRule" id="PRU00023"/>
    </source>
</evidence>
<evidence type="ECO:0000313" key="6">
    <source>
        <dbReference type="EMBL" id="MFD1200832.1"/>
    </source>
</evidence>
<dbReference type="Proteomes" id="UP001597181">
    <property type="component" value="Unassembled WGS sequence"/>
</dbReference>
<evidence type="ECO:0000256" key="1">
    <source>
        <dbReference type="ARBA" id="ARBA00022737"/>
    </source>
</evidence>
<dbReference type="PROSITE" id="PS51257">
    <property type="entry name" value="PROKAR_LIPOPROTEIN"/>
    <property type="match status" value="1"/>
</dbReference>
<evidence type="ECO:0000256" key="2">
    <source>
        <dbReference type="ARBA" id="ARBA00023043"/>
    </source>
</evidence>
<evidence type="ECO:0000256" key="4">
    <source>
        <dbReference type="SAM" id="MobiDB-lite"/>
    </source>
</evidence>
<dbReference type="Pfam" id="PF12796">
    <property type="entry name" value="Ank_2"/>
    <property type="match status" value="1"/>
</dbReference>
<feature type="compositionally biased region" description="Low complexity" evidence="4">
    <location>
        <begin position="59"/>
        <end position="73"/>
    </location>
</feature>
<accession>A0ABW3TN35</accession>
<feature type="repeat" description="ANK" evidence="3">
    <location>
        <begin position="113"/>
        <end position="145"/>
    </location>
</feature>
<dbReference type="Gene3D" id="1.25.40.20">
    <property type="entry name" value="Ankyrin repeat-containing domain"/>
    <property type="match status" value="2"/>
</dbReference>
<keyword evidence="1" id="KW-0677">Repeat</keyword>
<keyword evidence="2 3" id="KW-0040">ANK repeat</keyword>